<evidence type="ECO:0000259" key="3">
    <source>
        <dbReference type="PROSITE" id="PS50977"/>
    </source>
</evidence>
<keyword evidence="5" id="KW-1185">Reference proteome</keyword>
<dbReference type="Proteomes" id="UP000029914">
    <property type="component" value="Chromosome"/>
</dbReference>
<feature type="domain" description="HTH tetR-type" evidence="3">
    <location>
        <begin position="6"/>
        <end position="66"/>
    </location>
</feature>
<feature type="DNA-binding region" description="H-T-H motif" evidence="2">
    <location>
        <begin position="29"/>
        <end position="48"/>
    </location>
</feature>
<dbReference type="STRING" id="558173.CDOO_09050"/>
<organism evidence="4 5">
    <name type="scientific">Corynebacterium doosanense CAU 212 = DSM 45436</name>
    <dbReference type="NCBI Taxonomy" id="558173"/>
    <lineage>
        <taxon>Bacteria</taxon>
        <taxon>Bacillati</taxon>
        <taxon>Actinomycetota</taxon>
        <taxon>Actinomycetes</taxon>
        <taxon>Mycobacteriales</taxon>
        <taxon>Corynebacteriaceae</taxon>
        <taxon>Corynebacterium</taxon>
    </lineage>
</organism>
<dbReference type="InterPro" id="IPR001647">
    <property type="entry name" value="HTH_TetR"/>
</dbReference>
<dbReference type="GO" id="GO:0003700">
    <property type="term" value="F:DNA-binding transcription factor activity"/>
    <property type="evidence" value="ECO:0007669"/>
    <property type="project" value="TreeGrafter"/>
</dbReference>
<dbReference type="InterPro" id="IPR009057">
    <property type="entry name" value="Homeodomain-like_sf"/>
</dbReference>
<dbReference type="InterPro" id="IPR050109">
    <property type="entry name" value="HTH-type_TetR-like_transc_reg"/>
</dbReference>
<evidence type="ECO:0000313" key="4">
    <source>
        <dbReference type="EMBL" id="AIT61392.1"/>
    </source>
</evidence>
<keyword evidence="1 2" id="KW-0238">DNA-binding</keyword>
<dbReference type="SUPFAM" id="SSF46689">
    <property type="entry name" value="Homeodomain-like"/>
    <property type="match status" value="1"/>
</dbReference>
<dbReference type="eggNOG" id="COG1309">
    <property type="taxonomic scope" value="Bacteria"/>
</dbReference>
<dbReference type="HOGENOM" id="CLU_095332_0_2_11"/>
<name>A0A097IH20_9CORY</name>
<dbReference type="PANTHER" id="PTHR30055:SF239">
    <property type="entry name" value="TRANSCRIPTIONAL REGULATORY PROTEIN"/>
    <property type="match status" value="1"/>
</dbReference>
<evidence type="ECO:0000313" key="5">
    <source>
        <dbReference type="Proteomes" id="UP000029914"/>
    </source>
</evidence>
<dbReference type="GO" id="GO:0000976">
    <property type="term" value="F:transcription cis-regulatory region binding"/>
    <property type="evidence" value="ECO:0007669"/>
    <property type="project" value="TreeGrafter"/>
</dbReference>
<dbReference type="RefSeq" id="WP_018020945.1">
    <property type="nucleotide sequence ID" value="NZ_AQUX01000001.1"/>
</dbReference>
<dbReference type="Gene3D" id="1.10.357.10">
    <property type="entry name" value="Tetracycline Repressor, domain 2"/>
    <property type="match status" value="1"/>
</dbReference>
<dbReference type="AlphaFoldDB" id="A0A097IH20"/>
<dbReference type="PROSITE" id="PS50977">
    <property type="entry name" value="HTH_TETR_2"/>
    <property type="match status" value="1"/>
</dbReference>
<accession>A0A097IH20</accession>
<evidence type="ECO:0000256" key="1">
    <source>
        <dbReference type="ARBA" id="ARBA00023125"/>
    </source>
</evidence>
<gene>
    <name evidence="4" type="ORF">CDOO_09050</name>
</gene>
<dbReference type="PANTHER" id="PTHR30055">
    <property type="entry name" value="HTH-TYPE TRANSCRIPTIONAL REGULATOR RUTR"/>
    <property type="match status" value="1"/>
</dbReference>
<dbReference type="Pfam" id="PF00440">
    <property type="entry name" value="TetR_N"/>
    <property type="match status" value="1"/>
</dbReference>
<proteinExistence type="predicted"/>
<sequence length="187" mass="20776">MSIRETLTADDWVAAASRIVARDGLERLAVEPLAAEMGTTKGSFYWHFSNRAALIDAVLELWEREATRQVMSVLEARPEQDRLPALVRVMFTQPDWELLEWRILSTIDHPQVGPVVGRVEEARIAYVVGLLRDRGMTAVRAEARARLLYAAYLGHLRMATQGEGGLSEEARAAFVAEIGALACSDNL</sequence>
<evidence type="ECO:0000256" key="2">
    <source>
        <dbReference type="PROSITE-ProRule" id="PRU00335"/>
    </source>
</evidence>
<dbReference type="OrthoDB" id="3218408at2"/>
<dbReference type="PRINTS" id="PR00455">
    <property type="entry name" value="HTHTETR"/>
</dbReference>
<protein>
    <submittedName>
        <fullName evidence="4">TetR family transcriptional regulator</fullName>
    </submittedName>
</protein>
<dbReference type="KEGG" id="cdo:CDOO_09050"/>
<reference evidence="4 5" key="1">
    <citation type="submission" date="2013-09" db="EMBL/GenBank/DDBJ databases">
        <title>Complete genome sequence of Corynebacterium doosanense CAU 212(T) (=DSM 45436(T)), isolated from activated sludge.</title>
        <authorList>
            <person name="Schaffert L."/>
            <person name="Albersmeier A."/>
            <person name="Kalinowski J."/>
            <person name="Ruckert C."/>
        </authorList>
    </citation>
    <scope>NUCLEOTIDE SEQUENCE [LARGE SCALE GENOMIC DNA]</scope>
    <source>
        <strain evidence="4 5">CAU 212</strain>
    </source>
</reference>
<dbReference type="EMBL" id="CP006764">
    <property type="protein sequence ID" value="AIT61392.1"/>
    <property type="molecule type" value="Genomic_DNA"/>
</dbReference>